<dbReference type="PANTHER" id="PTHR46910:SF1">
    <property type="entry name" value="MISCELLANEOUS ZN(II)2CYS6 TRANSCRIPTION FACTOR (EUROFUNG)-RELATED"/>
    <property type="match status" value="1"/>
</dbReference>
<evidence type="ECO:0000256" key="2">
    <source>
        <dbReference type="SAM" id="MobiDB-lite"/>
    </source>
</evidence>
<sequence>MPMEGGKRRQAWAGHTHRIRWKLKCIILSRCERVRLPCVYIKSYTPCDLELIERHQEDSLAREVVVLANQIDALDQQLQYHRQQTASDVYQAQQSTTASRADGPQWTLEVTRSGMCFKVPIKTHRDLTAFLQQIYVATQFIPPNVDRYSSWSSITCHLIMQLKHKFSKTQYRVHHQVVTSVARLENIASSAFSEDHSDCPSLSPSSSSSLPSVSSLSSHTPPHTTASPDTSSTTPTSEAQMADSIADVAPGLLKVYLSCLHPFHWAVEPATLTNMIHQHDPTTNPARTAFCAYMCATPTPCSHLEDVLPRHLRRSYANAFYEAAHDLVADLFDQPSLDTLTAYVMMSIYHHHCLDETSSDRYADMACRIAMLLMDTYPPNPPSPSSSTVHQHRTHFARLMLFLHRERGGTLKYPHWQSTLLGLEADAFQPTPTENKTIATMHQYNADMSHVLGEYLHRLRGSSGVPGFVMQGLVITLSLMIETNVKKWYSSLSPDYQLRDLPLLEAWSMTDDEYIQHLTTQPLLPVFMTLAVYKQLILLGLACIPKQALNNSKTDFWQAIMAHPDLEDMASPVAQHSASWRRRIWKYRKLREDTGFNGTDEEFLTVLGTIYKWGDGTSARLQYPIINAAIHATVNSIRLCRHLRQHQHERCFSDKRIIALCQFFLQQLEMCHDYLPLYILRIWDQAPRYILLCDAMLDS</sequence>
<dbReference type="CDD" id="cd12148">
    <property type="entry name" value="fungal_TF_MHR"/>
    <property type="match status" value="1"/>
</dbReference>
<dbReference type="Proteomes" id="UP000242146">
    <property type="component" value="Unassembled WGS sequence"/>
</dbReference>
<organism evidence="3 4">
    <name type="scientific">Hesseltinella vesiculosa</name>
    <dbReference type="NCBI Taxonomy" id="101127"/>
    <lineage>
        <taxon>Eukaryota</taxon>
        <taxon>Fungi</taxon>
        <taxon>Fungi incertae sedis</taxon>
        <taxon>Mucoromycota</taxon>
        <taxon>Mucoromycotina</taxon>
        <taxon>Mucoromycetes</taxon>
        <taxon>Mucorales</taxon>
        <taxon>Cunninghamellaceae</taxon>
        <taxon>Hesseltinella</taxon>
    </lineage>
</organism>
<dbReference type="OrthoDB" id="3971593at2759"/>
<evidence type="ECO:0000313" key="3">
    <source>
        <dbReference type="EMBL" id="ORX55815.1"/>
    </source>
</evidence>
<feature type="region of interest" description="Disordered" evidence="2">
    <location>
        <begin position="193"/>
        <end position="239"/>
    </location>
</feature>
<dbReference type="EMBL" id="MCGT01000011">
    <property type="protein sequence ID" value="ORX55815.1"/>
    <property type="molecule type" value="Genomic_DNA"/>
</dbReference>
<dbReference type="InterPro" id="IPR050987">
    <property type="entry name" value="AtrR-like"/>
</dbReference>
<comment type="caution">
    <text evidence="3">The sequence shown here is derived from an EMBL/GenBank/DDBJ whole genome shotgun (WGS) entry which is preliminary data.</text>
</comment>
<feature type="compositionally biased region" description="Low complexity" evidence="2">
    <location>
        <begin position="199"/>
        <end position="237"/>
    </location>
</feature>
<proteinExistence type="predicted"/>
<evidence type="ECO:0000313" key="4">
    <source>
        <dbReference type="Proteomes" id="UP000242146"/>
    </source>
</evidence>
<name>A0A1X2GKG1_9FUNG</name>
<reference evidence="3 4" key="1">
    <citation type="submission" date="2016-07" db="EMBL/GenBank/DDBJ databases">
        <title>Pervasive Adenine N6-methylation of Active Genes in Fungi.</title>
        <authorList>
            <consortium name="DOE Joint Genome Institute"/>
            <person name="Mondo S.J."/>
            <person name="Dannebaum R.O."/>
            <person name="Kuo R.C."/>
            <person name="Labutti K."/>
            <person name="Haridas S."/>
            <person name="Kuo A."/>
            <person name="Salamov A."/>
            <person name="Ahrendt S.R."/>
            <person name="Lipzen A."/>
            <person name="Sullivan W."/>
            <person name="Andreopoulos W.B."/>
            <person name="Clum A."/>
            <person name="Lindquist E."/>
            <person name="Daum C."/>
            <person name="Ramamoorthy G.K."/>
            <person name="Gryganskyi A."/>
            <person name="Culley D."/>
            <person name="Magnuson J.K."/>
            <person name="James T.Y."/>
            <person name="O'Malley M.A."/>
            <person name="Stajich J.E."/>
            <person name="Spatafora J.W."/>
            <person name="Visel A."/>
            <person name="Grigoriev I.V."/>
        </authorList>
    </citation>
    <scope>NUCLEOTIDE SEQUENCE [LARGE SCALE GENOMIC DNA]</scope>
    <source>
        <strain evidence="3 4">NRRL 3301</strain>
    </source>
</reference>
<evidence type="ECO:0008006" key="5">
    <source>
        <dbReference type="Google" id="ProtNLM"/>
    </source>
</evidence>
<dbReference type="GO" id="GO:0003700">
    <property type="term" value="F:DNA-binding transcription factor activity"/>
    <property type="evidence" value="ECO:0007669"/>
    <property type="project" value="InterPro"/>
</dbReference>
<gene>
    <name evidence="3" type="ORF">DM01DRAFT_1027132</name>
</gene>
<keyword evidence="4" id="KW-1185">Reference proteome</keyword>
<dbReference type="AlphaFoldDB" id="A0A1X2GKG1"/>
<dbReference type="STRING" id="101127.A0A1X2GKG1"/>
<dbReference type="PANTHER" id="PTHR46910">
    <property type="entry name" value="TRANSCRIPTION FACTOR PDR1"/>
    <property type="match status" value="1"/>
</dbReference>
<keyword evidence="1" id="KW-0539">Nucleus</keyword>
<accession>A0A1X2GKG1</accession>
<protein>
    <recommendedName>
        <fullName evidence="5">Transcription factor domain-containing protein</fullName>
    </recommendedName>
</protein>
<evidence type="ECO:0000256" key="1">
    <source>
        <dbReference type="ARBA" id="ARBA00023242"/>
    </source>
</evidence>